<name>A0AAD9PQW1_ACRCE</name>
<reference evidence="1" key="2">
    <citation type="journal article" date="2023" name="Science">
        <title>Genomic signatures of disease resistance in endangered staghorn corals.</title>
        <authorList>
            <person name="Vollmer S.V."/>
            <person name="Selwyn J.D."/>
            <person name="Despard B.A."/>
            <person name="Roesel C.L."/>
        </authorList>
    </citation>
    <scope>NUCLEOTIDE SEQUENCE</scope>
    <source>
        <strain evidence="1">K2</strain>
    </source>
</reference>
<protein>
    <submittedName>
        <fullName evidence="1">Transposon TX1 uncharacterized 149 kDa protein</fullName>
    </submittedName>
</protein>
<gene>
    <name evidence="1" type="ORF">P5673_032729</name>
</gene>
<dbReference type="InterPro" id="IPR036691">
    <property type="entry name" value="Endo/exonu/phosph_ase_sf"/>
</dbReference>
<dbReference type="Gene3D" id="3.60.10.10">
    <property type="entry name" value="Endonuclease/exonuclease/phosphatase"/>
    <property type="match status" value="1"/>
</dbReference>
<reference evidence="1" key="1">
    <citation type="journal article" date="2023" name="G3 (Bethesda)">
        <title>Whole genome assembly and annotation of the endangered Caribbean coral Acropora cervicornis.</title>
        <authorList>
            <person name="Selwyn J.D."/>
            <person name="Vollmer S.V."/>
        </authorList>
    </citation>
    <scope>NUCLEOTIDE SEQUENCE</scope>
    <source>
        <strain evidence="1">K2</strain>
    </source>
</reference>
<organism evidence="1 2">
    <name type="scientific">Acropora cervicornis</name>
    <name type="common">Staghorn coral</name>
    <dbReference type="NCBI Taxonomy" id="6130"/>
    <lineage>
        <taxon>Eukaryota</taxon>
        <taxon>Metazoa</taxon>
        <taxon>Cnidaria</taxon>
        <taxon>Anthozoa</taxon>
        <taxon>Hexacorallia</taxon>
        <taxon>Scleractinia</taxon>
        <taxon>Astrocoeniina</taxon>
        <taxon>Acroporidae</taxon>
        <taxon>Acropora</taxon>
    </lineage>
</organism>
<dbReference type="EMBL" id="JARQWQ010000189">
    <property type="protein sequence ID" value="KAK2547361.1"/>
    <property type="molecule type" value="Genomic_DNA"/>
</dbReference>
<dbReference type="PANTHER" id="PTHR31635:SF196">
    <property type="entry name" value="REVERSE TRANSCRIPTASE DOMAIN-CONTAINING PROTEIN-RELATED"/>
    <property type="match status" value="1"/>
</dbReference>
<evidence type="ECO:0000313" key="2">
    <source>
        <dbReference type="Proteomes" id="UP001249851"/>
    </source>
</evidence>
<keyword evidence="2" id="KW-1185">Reference proteome</keyword>
<dbReference type="AlphaFoldDB" id="A0AAD9PQW1"/>
<dbReference type="PANTHER" id="PTHR31635">
    <property type="entry name" value="REVERSE TRANSCRIPTASE DOMAIN-CONTAINING PROTEIN-RELATED"/>
    <property type="match status" value="1"/>
</dbReference>
<dbReference type="CDD" id="cd09076">
    <property type="entry name" value="L1-EN"/>
    <property type="match status" value="1"/>
</dbReference>
<dbReference type="Proteomes" id="UP001249851">
    <property type="component" value="Unassembled WGS sequence"/>
</dbReference>
<comment type="caution">
    <text evidence="1">The sequence shown here is derived from an EMBL/GenBank/DDBJ whole genome shotgun (WGS) entry which is preliminary data.</text>
</comment>
<proteinExistence type="predicted"/>
<dbReference type="SUPFAM" id="SSF56219">
    <property type="entry name" value="DNase I-like"/>
    <property type="match status" value="1"/>
</dbReference>
<evidence type="ECO:0000313" key="1">
    <source>
        <dbReference type="EMBL" id="KAK2547361.1"/>
    </source>
</evidence>
<sequence>MLIHPRLHHTVKHVQSDNEGRIVNILLDIDDHMLNIVNVYAPNKDSERGAFFTDLNRFLSSSHENIIAGDFNCIFDAKLDKFGGDPNPRHSAVFYLNELIARFALCDIWRRRHKDKRNFTWTSKNISDNSFIRTRIDFFLTSKSLDPYISAVDIGPFANSDHDYVLLTLNFDQVLRGPGFWHFNNDLLSDSFFQQDIVRFWDDWQTKIDHFESPLVWWDKAKFHFKLISIRRAKIRGKLRRHERHQLEKQLERLQLKAQSGNASDIERFLLVKEKLKQLDVRDLECTKIRAKAPFMDEGEKSSRYFFSLEKQRKADHTIKVLTKDNMDTVTDPHDLLRETHDFYRNLYSAESCDESARTLFLDVDFRKLTEEARASCDDRLTEEELREALFSMENNKSPGVDGLLTNFYKQLWPLFSDKLLLVYNYAFDSGCLSVSQRRGIISLVFKKGDRTLQKNWRPMTLLTTDYKILTKALANRLQRMMPLIVHTDQTASVKGRTIKDNTLLISPRVLYNSVSSSVITNSWLTSFIGLRRGLRQGCAVSMPLYVLTAEALAINKRANSKIHGLLPPGPTDVEVKLTQFADDTTLLLVDDDSIAEAFRTFDLYERASGAKINKHKCKGLWCGSFASRLDQPYGDLSFKGRALVINALLTSTLWYNATSLSVPAWASSRIEEIIHRFFWSNKNPLVNRHVLALPLSKGGFNIARLETKKLALRLNTLRRLLAWEHANWKYFTAFFLGVSGIRLGKLTPALNFNPQDIDHALPPFHKELLSAWLKYKPFHSHSHIPESFPDILNEPPFRNNLITAEGKPLCYKEWVKCGLIQLRDICYEVIPGFLPLQAIHEILTRDDGQPDRPLRQTAREFTQRQPPVVEDTINADAGGETILVTTAIQLHS</sequence>
<accession>A0AAD9PQW1</accession>